<dbReference type="OrthoDB" id="9804695at2"/>
<dbReference type="AlphaFoldDB" id="A0A285UCK6"/>
<dbReference type="Gene3D" id="3.40.50.720">
    <property type="entry name" value="NAD(P)-binding Rossmann-like Domain"/>
    <property type="match status" value="1"/>
</dbReference>
<dbReference type="SUPFAM" id="SSF51735">
    <property type="entry name" value="NAD(P)-binding Rossmann-fold domains"/>
    <property type="match status" value="1"/>
</dbReference>
<dbReference type="Proteomes" id="UP000219167">
    <property type="component" value="Unassembled WGS sequence"/>
</dbReference>
<dbReference type="Pfam" id="PF13380">
    <property type="entry name" value="CoA_binding_2"/>
    <property type="match status" value="1"/>
</dbReference>
<dbReference type="InterPro" id="IPR036291">
    <property type="entry name" value="NAD(P)-bd_dom_sf"/>
</dbReference>
<evidence type="ECO:0000259" key="1">
    <source>
        <dbReference type="SMART" id="SM00881"/>
    </source>
</evidence>
<gene>
    <name evidence="2" type="ORF">SAMN05892877_10679</name>
</gene>
<reference evidence="2 3" key="1">
    <citation type="submission" date="2017-08" db="EMBL/GenBank/DDBJ databases">
        <authorList>
            <person name="de Groot N.N."/>
        </authorList>
    </citation>
    <scope>NUCLEOTIDE SEQUENCE [LARGE SCALE GENOMIC DNA]</scope>
    <source>
        <strain evidence="2 3">JC85</strain>
    </source>
</reference>
<name>A0A285UCK6_9HYPH</name>
<organism evidence="2 3">
    <name type="scientific">Rhizobium subbaraonis</name>
    <dbReference type="NCBI Taxonomy" id="908946"/>
    <lineage>
        <taxon>Bacteria</taxon>
        <taxon>Pseudomonadati</taxon>
        <taxon>Pseudomonadota</taxon>
        <taxon>Alphaproteobacteria</taxon>
        <taxon>Hyphomicrobiales</taxon>
        <taxon>Rhizobiaceae</taxon>
        <taxon>Rhizobium/Agrobacterium group</taxon>
        <taxon>Rhizobium</taxon>
    </lineage>
</organism>
<feature type="domain" description="CoA-binding" evidence="1">
    <location>
        <begin position="15"/>
        <end position="111"/>
    </location>
</feature>
<dbReference type="PANTHER" id="PTHR33303">
    <property type="entry name" value="CYTOPLASMIC PROTEIN-RELATED"/>
    <property type="match status" value="1"/>
</dbReference>
<evidence type="ECO:0000313" key="2">
    <source>
        <dbReference type="EMBL" id="SOC39562.1"/>
    </source>
</evidence>
<protein>
    <recommendedName>
        <fullName evidence="1">CoA-binding domain-containing protein</fullName>
    </recommendedName>
</protein>
<accession>A0A285UCK6</accession>
<dbReference type="EMBL" id="OBQD01000006">
    <property type="protein sequence ID" value="SOC39562.1"/>
    <property type="molecule type" value="Genomic_DNA"/>
</dbReference>
<sequence>MNHDHYASGYTRKILRSVHTIAVVGASPNRSRPSHSAMDFLIAKGYRVIPVNPGHAGKEILGQTVVAHLCDIAEPVDMVDVFRAPSHLSAVVDEVLALDHRPAVIWGEFGVRDDAAAEKAEAAGLQVVMDRSPVAEFPARTRVAAMSA</sequence>
<proteinExistence type="predicted"/>
<evidence type="ECO:0000313" key="3">
    <source>
        <dbReference type="Proteomes" id="UP000219167"/>
    </source>
</evidence>
<dbReference type="InterPro" id="IPR003781">
    <property type="entry name" value="CoA-bd"/>
</dbReference>
<dbReference type="RefSeq" id="WP_097138932.1">
    <property type="nucleotide sequence ID" value="NZ_OBQD01000006.1"/>
</dbReference>
<dbReference type="PANTHER" id="PTHR33303:SF2">
    <property type="entry name" value="COA-BINDING DOMAIN-CONTAINING PROTEIN"/>
    <property type="match status" value="1"/>
</dbReference>
<keyword evidence="3" id="KW-1185">Reference proteome</keyword>
<dbReference type="SMART" id="SM00881">
    <property type="entry name" value="CoA_binding"/>
    <property type="match status" value="1"/>
</dbReference>